<dbReference type="InterPro" id="IPR022275">
    <property type="entry name" value="NHPM_bacteriocin_SS_HylD"/>
</dbReference>
<dbReference type="Gene3D" id="2.40.50.100">
    <property type="match status" value="1"/>
</dbReference>
<proteinExistence type="predicted"/>
<dbReference type="OrthoDB" id="8439633at2"/>
<reference evidence="2 3" key="1">
    <citation type="submission" date="2014-06" db="EMBL/GenBank/DDBJ databases">
        <authorList>
            <person name="Urmite Genomes Urmite Genomes"/>
        </authorList>
    </citation>
    <scope>NUCLEOTIDE SEQUENCE [LARGE SCALE GENOMIC DNA]</scope>
</reference>
<keyword evidence="3" id="KW-1185">Reference proteome</keyword>
<dbReference type="eggNOG" id="COG1566">
    <property type="taxonomic scope" value="Bacteria"/>
</dbReference>
<organism evidence="2 3">
    <name type="scientific">Legionella massiliensis</name>
    <dbReference type="NCBI Taxonomy" id="1034943"/>
    <lineage>
        <taxon>Bacteria</taxon>
        <taxon>Pseudomonadati</taxon>
        <taxon>Pseudomonadota</taxon>
        <taxon>Gammaproteobacteria</taxon>
        <taxon>Legionellales</taxon>
        <taxon>Legionellaceae</taxon>
        <taxon>Legionella</taxon>
    </lineage>
</organism>
<accession>A0A078KX54</accession>
<dbReference type="InterPro" id="IPR011053">
    <property type="entry name" value="Single_hybrid_motif"/>
</dbReference>
<keyword evidence="1" id="KW-0472">Membrane</keyword>
<keyword evidence="1" id="KW-1133">Transmembrane helix</keyword>
<dbReference type="SUPFAM" id="SSF51230">
    <property type="entry name" value="Single hybrid motif"/>
    <property type="match status" value="1"/>
</dbReference>
<dbReference type="EMBL" id="CCSB01000002">
    <property type="protein sequence ID" value="CDZ77551.1"/>
    <property type="molecule type" value="Genomic_DNA"/>
</dbReference>
<dbReference type="PANTHER" id="PTHR30386">
    <property type="entry name" value="MEMBRANE FUSION SUBUNIT OF EMRAB-TOLC MULTIDRUG EFFLUX PUMP"/>
    <property type="match status" value="1"/>
</dbReference>
<dbReference type="RefSeq" id="WP_043874070.1">
    <property type="nucleotide sequence ID" value="NZ_CCVW01000002.1"/>
</dbReference>
<name>A0A078KX54_9GAMM</name>
<gene>
    <name evidence="2" type="ORF">BN59_01834</name>
</gene>
<keyword evidence="1" id="KW-0812">Transmembrane</keyword>
<evidence type="ECO:0000313" key="3">
    <source>
        <dbReference type="Proteomes" id="UP000044071"/>
    </source>
</evidence>
<evidence type="ECO:0000256" key="1">
    <source>
        <dbReference type="SAM" id="Phobius"/>
    </source>
</evidence>
<evidence type="ECO:0000313" key="2">
    <source>
        <dbReference type="EMBL" id="CDZ77551.1"/>
    </source>
</evidence>
<feature type="transmembrane region" description="Helical" evidence="1">
    <location>
        <begin position="37"/>
        <end position="61"/>
    </location>
</feature>
<dbReference type="AlphaFoldDB" id="A0A078KX54"/>
<protein>
    <submittedName>
        <fullName evidence="2">p-hydroxybenzoic acid efflux subunit AaeA</fullName>
    </submittedName>
</protein>
<dbReference type="InterPro" id="IPR050739">
    <property type="entry name" value="MFP"/>
</dbReference>
<dbReference type="Proteomes" id="UP000044071">
    <property type="component" value="Unassembled WGS sequence"/>
</dbReference>
<dbReference type="NCBIfam" id="TIGR03794">
    <property type="entry name" value="NHLM_micro_HlyD"/>
    <property type="match status" value="1"/>
</dbReference>
<dbReference type="STRING" id="1034943.BN59_01834"/>
<dbReference type="PANTHER" id="PTHR30386:SF28">
    <property type="entry name" value="EXPORTED PROTEIN"/>
    <property type="match status" value="1"/>
</dbReference>
<sequence length="425" mass="47682">MTESDEDEIKFRKRALETASRPVSLDEAFQVISPYNWLTLLIVLLIIASFVIWLFWGTLFIRVSGKGILMSVSADIISIQAPTTPGTISEISVKPGQMVDKNTPLIHFNNPLLNQLNLKRVYLRQLREVQNELIEEGSKEITLIETNVAEQVGKSQLSLNVAREKLNQLRILIGLKEKALSKGIIDLPNVTATRVEYFGYEQEISAREAELIAVKEKFIELKEAWKEKERNLALLIYKEKYAFGLLKRQWEASNVVMSPVSGVISEIRVKAGDYVSPGQILISVIPANQDLYALVFIPAIKGKLLKVGMDAQVVPTFVNKLEYGSIKGKVDSFSLFPVTQQNVLSMVKSSELSAFFGTSQPMLSVRIRLEKNPQTTSGYEWTSSNGPDLQFTQGSLVDTSINVEKIRPIGFLIRNIKHIIKENGQ</sequence>